<feature type="compositionally biased region" description="Low complexity" evidence="1">
    <location>
        <begin position="37"/>
        <end position="73"/>
    </location>
</feature>
<proteinExistence type="predicted"/>
<name>A0ABV8FDR0_9ACTN</name>
<dbReference type="EMBL" id="JBHSBC010000049">
    <property type="protein sequence ID" value="MFC3985835.1"/>
    <property type="molecule type" value="Genomic_DNA"/>
</dbReference>
<evidence type="ECO:0008006" key="5">
    <source>
        <dbReference type="Google" id="ProtNLM"/>
    </source>
</evidence>
<dbReference type="PROSITE" id="PS51257">
    <property type="entry name" value="PROKAR_LIPOPROTEIN"/>
    <property type="match status" value="1"/>
</dbReference>
<evidence type="ECO:0000256" key="1">
    <source>
        <dbReference type="SAM" id="MobiDB-lite"/>
    </source>
</evidence>
<reference evidence="4" key="1">
    <citation type="journal article" date="2019" name="Int. J. Syst. Evol. Microbiol.">
        <title>The Global Catalogue of Microorganisms (GCM) 10K type strain sequencing project: providing services to taxonomists for standard genome sequencing and annotation.</title>
        <authorList>
            <consortium name="The Broad Institute Genomics Platform"/>
            <consortium name="The Broad Institute Genome Sequencing Center for Infectious Disease"/>
            <person name="Wu L."/>
            <person name="Ma J."/>
        </authorList>
    </citation>
    <scope>NUCLEOTIDE SEQUENCE [LARGE SCALE GENOMIC DNA]</scope>
    <source>
        <strain evidence="4">TBRC 7912</strain>
    </source>
</reference>
<keyword evidence="4" id="KW-1185">Reference proteome</keyword>
<organism evidence="3 4">
    <name type="scientific">Streptosporangium jomthongense</name>
    <dbReference type="NCBI Taxonomy" id="1193683"/>
    <lineage>
        <taxon>Bacteria</taxon>
        <taxon>Bacillati</taxon>
        <taxon>Actinomycetota</taxon>
        <taxon>Actinomycetes</taxon>
        <taxon>Streptosporangiales</taxon>
        <taxon>Streptosporangiaceae</taxon>
        <taxon>Streptosporangium</taxon>
    </lineage>
</organism>
<comment type="caution">
    <text evidence="3">The sequence shown here is derived from an EMBL/GenBank/DDBJ whole genome shotgun (WGS) entry which is preliminary data.</text>
</comment>
<evidence type="ECO:0000313" key="3">
    <source>
        <dbReference type="EMBL" id="MFC3985835.1"/>
    </source>
</evidence>
<sequence>MRGSRVAGVLVLLATVSACGRSAVSARIPAPAPSSSPPSSLAASVSAPSSPVPRPAVTVGPGVPGKKTKGCPVTKLRSRGDMPQDVGEQFRQEQLTPGDWYGVGGLWTLLDTTDVAYKRSGETVAVKTVWWRDRDEALTVEAVSVKTGETVRGESPGPYPVPGVQPISLPLPHLGCWHVSASLGGTKVSFITDVARIGVLD</sequence>
<feature type="signal peptide" evidence="2">
    <location>
        <begin position="1"/>
        <end position="26"/>
    </location>
</feature>
<evidence type="ECO:0000313" key="4">
    <source>
        <dbReference type="Proteomes" id="UP001595698"/>
    </source>
</evidence>
<feature type="chain" id="PRO_5046045219" description="Lipoprotein" evidence="2">
    <location>
        <begin position="27"/>
        <end position="201"/>
    </location>
</feature>
<gene>
    <name evidence="3" type="ORF">ACFOYY_37310</name>
</gene>
<dbReference type="RefSeq" id="WP_386195979.1">
    <property type="nucleotide sequence ID" value="NZ_JBHSBC010000049.1"/>
</dbReference>
<feature type="region of interest" description="Disordered" evidence="1">
    <location>
        <begin position="27"/>
        <end position="83"/>
    </location>
</feature>
<evidence type="ECO:0000256" key="2">
    <source>
        <dbReference type="SAM" id="SignalP"/>
    </source>
</evidence>
<dbReference type="Proteomes" id="UP001595698">
    <property type="component" value="Unassembled WGS sequence"/>
</dbReference>
<protein>
    <recommendedName>
        <fullName evidence="5">Lipoprotein</fullName>
    </recommendedName>
</protein>
<accession>A0ABV8FDR0</accession>
<keyword evidence="2" id="KW-0732">Signal</keyword>